<dbReference type="PANTHER" id="PTHR42944">
    <property type="entry name" value="ADENINE DNA GLYCOSYLASE"/>
    <property type="match status" value="1"/>
</dbReference>
<dbReference type="NCBIfam" id="TIGR01084">
    <property type="entry name" value="mutY"/>
    <property type="match status" value="1"/>
</dbReference>
<reference evidence="16" key="1">
    <citation type="submission" date="2022-09" db="EMBL/GenBank/DDBJ databases">
        <authorList>
            <person name="Yuan C."/>
            <person name="Ke Z."/>
        </authorList>
    </citation>
    <scope>NUCLEOTIDE SEQUENCE</scope>
    <source>
        <strain evidence="16">LB-8</strain>
    </source>
</reference>
<dbReference type="Pfam" id="PF14815">
    <property type="entry name" value="NUDIX_4"/>
    <property type="match status" value="1"/>
</dbReference>
<dbReference type="EMBL" id="JAOTIF010000022">
    <property type="protein sequence ID" value="MCU7551637.1"/>
    <property type="molecule type" value="Genomic_DNA"/>
</dbReference>
<dbReference type="EC" id="3.2.2.31" evidence="4 14"/>
<dbReference type="GO" id="GO:0046872">
    <property type="term" value="F:metal ion binding"/>
    <property type="evidence" value="ECO:0007669"/>
    <property type="project" value="UniProtKB-UniRule"/>
</dbReference>
<keyword evidence="9" id="KW-0378">Hydrolase</keyword>
<dbReference type="InterPro" id="IPR044298">
    <property type="entry name" value="MIG/MutY"/>
</dbReference>
<proteinExistence type="inferred from homology"/>
<evidence type="ECO:0000256" key="7">
    <source>
        <dbReference type="ARBA" id="ARBA00022723"/>
    </source>
</evidence>
<protein>
    <recommendedName>
        <fullName evidence="5 14">Adenine DNA glycosylase</fullName>
        <ecNumber evidence="4 14">3.2.2.31</ecNumber>
    </recommendedName>
</protein>
<dbReference type="SUPFAM" id="SSF55811">
    <property type="entry name" value="Nudix"/>
    <property type="match status" value="1"/>
</dbReference>
<dbReference type="Gene3D" id="3.90.79.10">
    <property type="entry name" value="Nucleoside Triphosphate Pyrophosphohydrolase"/>
    <property type="match status" value="1"/>
</dbReference>
<comment type="function">
    <text evidence="2">Adenine glycosylase active on G-A mispairs. MutY also corrects error-prone DNA synthesis past GO lesions which are due to the oxidatively damaged form of guanine: 7,8-dihydro-8-oxoguanine (8-oxo-dGTP).</text>
</comment>
<dbReference type="InterPro" id="IPR029119">
    <property type="entry name" value="MutY_C"/>
</dbReference>
<comment type="catalytic activity">
    <reaction evidence="1 14">
        <text>Hydrolyzes free adenine bases from 7,8-dihydro-8-oxoguanine:adenine mismatched double-stranded DNA, leaving an apurinic site.</text>
        <dbReference type="EC" id="3.2.2.31"/>
    </reaction>
</comment>
<dbReference type="CDD" id="cd00056">
    <property type="entry name" value="ENDO3c"/>
    <property type="match status" value="1"/>
</dbReference>
<evidence type="ECO:0000256" key="1">
    <source>
        <dbReference type="ARBA" id="ARBA00000843"/>
    </source>
</evidence>
<dbReference type="SMART" id="SM00478">
    <property type="entry name" value="ENDO3c"/>
    <property type="match status" value="1"/>
</dbReference>
<keyword evidence="12" id="KW-0234">DNA repair</keyword>
<evidence type="ECO:0000256" key="8">
    <source>
        <dbReference type="ARBA" id="ARBA00022763"/>
    </source>
</evidence>
<evidence type="ECO:0000256" key="11">
    <source>
        <dbReference type="ARBA" id="ARBA00023014"/>
    </source>
</evidence>
<dbReference type="Gene3D" id="1.10.1670.10">
    <property type="entry name" value="Helix-hairpin-Helix base-excision DNA repair enzymes (C-terminal)"/>
    <property type="match status" value="1"/>
</dbReference>
<evidence type="ECO:0000256" key="4">
    <source>
        <dbReference type="ARBA" id="ARBA00012045"/>
    </source>
</evidence>
<dbReference type="InterPro" id="IPR011257">
    <property type="entry name" value="DNA_glycosylase"/>
</dbReference>
<dbReference type="CDD" id="cd03431">
    <property type="entry name" value="NUDIX_DNA_Glycosylase_C-MutY"/>
    <property type="match status" value="1"/>
</dbReference>
<keyword evidence="8 14" id="KW-0227">DNA damage</keyword>
<dbReference type="GO" id="GO:0006298">
    <property type="term" value="P:mismatch repair"/>
    <property type="evidence" value="ECO:0007669"/>
    <property type="project" value="TreeGrafter"/>
</dbReference>
<dbReference type="GO" id="GO:0035485">
    <property type="term" value="F:adenine/guanine mispair binding"/>
    <property type="evidence" value="ECO:0007669"/>
    <property type="project" value="TreeGrafter"/>
</dbReference>
<evidence type="ECO:0000256" key="12">
    <source>
        <dbReference type="ARBA" id="ARBA00023204"/>
    </source>
</evidence>
<dbReference type="InterPro" id="IPR003265">
    <property type="entry name" value="HhH-GPD_domain"/>
</dbReference>
<evidence type="ECO:0000256" key="3">
    <source>
        <dbReference type="ARBA" id="ARBA00008343"/>
    </source>
</evidence>
<dbReference type="RefSeq" id="WP_279299074.1">
    <property type="nucleotide sequence ID" value="NZ_JAOTIF010000022.1"/>
</dbReference>
<evidence type="ECO:0000256" key="13">
    <source>
        <dbReference type="ARBA" id="ARBA00023295"/>
    </source>
</evidence>
<evidence type="ECO:0000256" key="9">
    <source>
        <dbReference type="ARBA" id="ARBA00022801"/>
    </source>
</evidence>
<keyword evidence="17" id="KW-1185">Reference proteome</keyword>
<accession>A0A9X2XZB4</accession>
<dbReference type="InterPro" id="IPR005760">
    <property type="entry name" value="A/G_AdeGlyc_MutY"/>
</dbReference>
<dbReference type="GO" id="GO:0051539">
    <property type="term" value="F:4 iron, 4 sulfur cluster binding"/>
    <property type="evidence" value="ECO:0007669"/>
    <property type="project" value="UniProtKB-UniRule"/>
</dbReference>
<dbReference type="InterPro" id="IPR000445">
    <property type="entry name" value="HhH_motif"/>
</dbReference>
<reference evidence="16" key="2">
    <citation type="submission" date="2023-04" db="EMBL/GenBank/DDBJ databases">
        <title>Paracnuella aquatica gen. nov., sp. nov., a member of the family Chitinophagaceae isolated from a hot spring.</title>
        <authorList>
            <person name="Wang C."/>
        </authorList>
    </citation>
    <scope>NUCLEOTIDE SEQUENCE</scope>
    <source>
        <strain evidence="16">LB-8</strain>
    </source>
</reference>
<dbReference type="PANTHER" id="PTHR42944:SF1">
    <property type="entry name" value="ADENINE DNA GLYCOSYLASE"/>
    <property type="match status" value="1"/>
</dbReference>
<dbReference type="GO" id="GO:0000701">
    <property type="term" value="F:purine-specific mismatch base pair DNA N-glycosylase activity"/>
    <property type="evidence" value="ECO:0007669"/>
    <property type="project" value="UniProtKB-EC"/>
</dbReference>
<comment type="caution">
    <text evidence="16">The sequence shown here is derived from an EMBL/GenBank/DDBJ whole genome shotgun (WGS) entry which is preliminary data.</text>
</comment>
<dbReference type="AlphaFoldDB" id="A0A9X2XZB4"/>
<sequence>MHTDKGFSHQFTEALLQWNRTENHRQMPWKGEKDPYKIWLSEIILQQTRVEQGLKYYERFIKTFPTIQDLAAAPDQQVFKLWEGLGYYSRCKNLLEAARFIANDLQGVFPNQYEDILKLKGVGSYTAAAIASFAFNQPYAVLDGNVFRVLARIYDIEEPIDTTNGKKNFSRLAGLQLSREQPGIYNQAIMDFGATICKPFPECAACFFSDRCEAFLQGKQLLLPVKEKKIAVKERWFNYVVLQHKNVIAIKKRASRDIWQNLYEFPLIETSGPASLKEIHLQLEKGFGFSHHDVIFKKEIFETKQRLTHQVINFSFYQAETCEVKDIPGFIWVGWEELNHYPFPKTLQEYIINN</sequence>
<dbReference type="InterPro" id="IPR015797">
    <property type="entry name" value="NUDIX_hydrolase-like_dom_sf"/>
</dbReference>
<keyword evidence="11" id="KW-0411">Iron-sulfur</keyword>
<dbReference type="GO" id="GO:0032357">
    <property type="term" value="F:oxidized purine DNA binding"/>
    <property type="evidence" value="ECO:0007669"/>
    <property type="project" value="TreeGrafter"/>
</dbReference>
<name>A0A9X2XZB4_9BACT</name>
<dbReference type="Gene3D" id="1.10.340.30">
    <property type="entry name" value="Hypothetical protein, domain 2"/>
    <property type="match status" value="1"/>
</dbReference>
<gene>
    <name evidence="16" type="primary">mutY</name>
    <name evidence="16" type="ORF">OCK74_21130</name>
</gene>
<keyword evidence="13 14" id="KW-0326">Glycosidase</keyword>
<keyword evidence="6" id="KW-0004">4Fe-4S</keyword>
<feature type="domain" description="HhH-GPD" evidence="15">
    <location>
        <begin position="44"/>
        <end position="195"/>
    </location>
</feature>
<evidence type="ECO:0000313" key="17">
    <source>
        <dbReference type="Proteomes" id="UP001155483"/>
    </source>
</evidence>
<evidence type="ECO:0000256" key="6">
    <source>
        <dbReference type="ARBA" id="ARBA00022485"/>
    </source>
</evidence>
<evidence type="ECO:0000256" key="2">
    <source>
        <dbReference type="ARBA" id="ARBA00002933"/>
    </source>
</evidence>
<dbReference type="Pfam" id="PF00633">
    <property type="entry name" value="HHH"/>
    <property type="match status" value="1"/>
</dbReference>
<dbReference type="GO" id="GO:0006284">
    <property type="term" value="P:base-excision repair"/>
    <property type="evidence" value="ECO:0007669"/>
    <property type="project" value="UniProtKB-UniRule"/>
</dbReference>
<comment type="similarity">
    <text evidence="3 14">Belongs to the Nth/MutY family.</text>
</comment>
<dbReference type="Pfam" id="PF00730">
    <property type="entry name" value="HhH-GPD"/>
    <property type="match status" value="1"/>
</dbReference>
<evidence type="ECO:0000256" key="10">
    <source>
        <dbReference type="ARBA" id="ARBA00023004"/>
    </source>
</evidence>
<dbReference type="InterPro" id="IPR023170">
    <property type="entry name" value="HhH_base_excis_C"/>
</dbReference>
<comment type="cofactor">
    <cofactor evidence="14">
        <name>[4Fe-4S] cluster</name>
        <dbReference type="ChEBI" id="CHEBI:49883"/>
    </cofactor>
    <text evidence="14">Binds 1 [4Fe-4S] cluster.</text>
</comment>
<organism evidence="16 17">
    <name type="scientific">Paraflavisolibacter caeni</name>
    <dbReference type="NCBI Taxonomy" id="2982496"/>
    <lineage>
        <taxon>Bacteria</taxon>
        <taxon>Pseudomonadati</taxon>
        <taxon>Bacteroidota</taxon>
        <taxon>Chitinophagia</taxon>
        <taxon>Chitinophagales</taxon>
        <taxon>Chitinophagaceae</taxon>
        <taxon>Paraflavisolibacter</taxon>
    </lineage>
</organism>
<evidence type="ECO:0000259" key="15">
    <source>
        <dbReference type="SMART" id="SM00478"/>
    </source>
</evidence>
<evidence type="ECO:0000256" key="14">
    <source>
        <dbReference type="RuleBase" id="RU365096"/>
    </source>
</evidence>
<evidence type="ECO:0000313" key="16">
    <source>
        <dbReference type="EMBL" id="MCU7551637.1"/>
    </source>
</evidence>
<keyword evidence="10 14" id="KW-0408">Iron</keyword>
<dbReference type="Proteomes" id="UP001155483">
    <property type="component" value="Unassembled WGS sequence"/>
</dbReference>
<dbReference type="SUPFAM" id="SSF48150">
    <property type="entry name" value="DNA-glycosylase"/>
    <property type="match status" value="1"/>
</dbReference>
<dbReference type="FunFam" id="1.10.340.30:FF:000002">
    <property type="entry name" value="Adenine DNA glycosylase"/>
    <property type="match status" value="1"/>
</dbReference>
<evidence type="ECO:0000256" key="5">
    <source>
        <dbReference type="ARBA" id="ARBA00022023"/>
    </source>
</evidence>
<dbReference type="GO" id="GO:0034039">
    <property type="term" value="F:8-oxo-7,8-dihydroguanine DNA N-glycosylase activity"/>
    <property type="evidence" value="ECO:0007669"/>
    <property type="project" value="TreeGrafter"/>
</dbReference>
<keyword evidence="7" id="KW-0479">Metal-binding</keyword>